<dbReference type="InterPro" id="IPR005162">
    <property type="entry name" value="Retrotrans_gag_dom"/>
</dbReference>
<feature type="compositionally biased region" description="Basic and acidic residues" evidence="1">
    <location>
        <begin position="326"/>
        <end position="336"/>
    </location>
</feature>
<proteinExistence type="predicted"/>
<gene>
    <name evidence="3" type="ORF">ABEB36_000245</name>
</gene>
<evidence type="ECO:0000259" key="2">
    <source>
        <dbReference type="Pfam" id="PF03732"/>
    </source>
</evidence>
<feature type="region of interest" description="Disordered" evidence="1">
    <location>
        <begin position="162"/>
        <end position="186"/>
    </location>
</feature>
<feature type="compositionally biased region" description="Polar residues" evidence="1">
    <location>
        <begin position="171"/>
        <end position="186"/>
    </location>
</feature>
<evidence type="ECO:0000313" key="4">
    <source>
        <dbReference type="Proteomes" id="UP001566132"/>
    </source>
</evidence>
<protein>
    <recommendedName>
        <fullName evidence="2">Retrotransposon gag domain-containing protein</fullName>
    </recommendedName>
</protein>
<dbReference type="Pfam" id="PF03732">
    <property type="entry name" value="Retrotrans_gag"/>
    <property type="match status" value="1"/>
</dbReference>
<dbReference type="EMBL" id="JBDJPC010000001">
    <property type="protein sequence ID" value="KAL1516326.1"/>
    <property type="molecule type" value="Genomic_DNA"/>
</dbReference>
<feature type="domain" description="Retrotransposon gag" evidence="2">
    <location>
        <begin position="252"/>
        <end position="330"/>
    </location>
</feature>
<name>A0ABD1FDT6_HYPHA</name>
<dbReference type="AlphaFoldDB" id="A0ABD1FDT6"/>
<evidence type="ECO:0000313" key="3">
    <source>
        <dbReference type="EMBL" id="KAL1516326.1"/>
    </source>
</evidence>
<dbReference type="Proteomes" id="UP001566132">
    <property type="component" value="Unassembled WGS sequence"/>
</dbReference>
<organism evidence="3 4">
    <name type="scientific">Hypothenemus hampei</name>
    <name type="common">Coffee berry borer</name>
    <dbReference type="NCBI Taxonomy" id="57062"/>
    <lineage>
        <taxon>Eukaryota</taxon>
        <taxon>Metazoa</taxon>
        <taxon>Ecdysozoa</taxon>
        <taxon>Arthropoda</taxon>
        <taxon>Hexapoda</taxon>
        <taxon>Insecta</taxon>
        <taxon>Pterygota</taxon>
        <taxon>Neoptera</taxon>
        <taxon>Endopterygota</taxon>
        <taxon>Coleoptera</taxon>
        <taxon>Polyphaga</taxon>
        <taxon>Cucujiformia</taxon>
        <taxon>Curculionidae</taxon>
        <taxon>Scolytinae</taxon>
        <taxon>Hypothenemus</taxon>
    </lineage>
</organism>
<accession>A0ABD1FDT6</accession>
<dbReference type="PANTHER" id="PTHR33194:SF4">
    <property type="entry name" value="CCHC-TYPE DOMAIN-CONTAINING PROTEIN"/>
    <property type="match status" value="1"/>
</dbReference>
<comment type="caution">
    <text evidence="3">The sequence shown here is derived from an EMBL/GenBank/DDBJ whole genome shotgun (WGS) entry which is preliminary data.</text>
</comment>
<sequence length="475" mass="52770">MGKSDIEIFYENLVNFKVKLGKDNKERCADNTVTTKKWAILQALIKTYNESVRLETTDTDLKYYDEKIRASIKVCADILKTRQHSNLAVNLDQGAQTLDIGSSTSTFCPLVNSTALALQPDQLTHNLPSLKKLSSSSITSEEDPLQITIVPLPYKKQGDIVETPAEPTPPQRQAASNITAQESTNGQTMAATNSTINDALRQITDPATPKFVQPPIFRPASDSPSSFLLGYERAAIGNGWTDVYKILYLGQFLEGPAHKWYQKYLSNERNNANNWEMIKRDFKVEFMDSQQREVTSGPFYRRKQGHTEEVKHYYYELLDLADERGRHGSRNPEKYCAETTQEPRITSGERRPPHLGAAFATIIRHTTTPATAGTAPEIRGKEIPIPGPVPSKPHDGDHQIIKDDQIIINTKIIICSNKVTSPTQELGMVDHSARAVGDTGTTVAAIILIRAQTDTVRTQTGQNDSNRQPSGSCST</sequence>
<feature type="region of interest" description="Disordered" evidence="1">
    <location>
        <begin position="326"/>
        <end position="352"/>
    </location>
</feature>
<feature type="region of interest" description="Disordered" evidence="1">
    <location>
        <begin position="454"/>
        <end position="475"/>
    </location>
</feature>
<keyword evidence="4" id="KW-1185">Reference proteome</keyword>
<dbReference type="PANTHER" id="PTHR33194">
    <property type="entry name" value="ZINC KNUCKLE DOMAINCONTAINING PROTEIN"/>
    <property type="match status" value="1"/>
</dbReference>
<reference evidence="3 4" key="1">
    <citation type="submission" date="2024-05" db="EMBL/GenBank/DDBJ databases">
        <title>Genetic variation in Jamaican populations of the coffee berry borer (Hypothenemus hampei).</title>
        <authorList>
            <person name="Errbii M."/>
            <person name="Myrie A."/>
        </authorList>
    </citation>
    <scope>NUCLEOTIDE SEQUENCE [LARGE SCALE GENOMIC DNA]</scope>
    <source>
        <strain evidence="3">JA-Hopewell-2020-01-JO</strain>
        <tissue evidence="3">Whole body</tissue>
    </source>
</reference>
<evidence type="ECO:0000256" key="1">
    <source>
        <dbReference type="SAM" id="MobiDB-lite"/>
    </source>
</evidence>